<dbReference type="Proteomes" id="UP001165205">
    <property type="component" value="Unassembled WGS sequence"/>
</dbReference>
<keyword evidence="1" id="KW-0812">Transmembrane</keyword>
<sequence length="269" mass="30257">MGQTASAPKPGTQIQVIGAGLPRTGTASFSAALTILLDGPVYHGGTQLTRGSPSELKSWIHILRAWLEDDKRTVLSIVKSRLEGYAAITDAPGCQLLPELLELYPDAKVICTVRDPIAWEKSMNQIHSFARLSFLKILLLPLPGMRHFVDFTWLLRQQWGNLYADGRRFSSVKEVSDTLPQRAIYSKHVAWLQENVPADRLVFFDVREGWEPLCKALGKDVPTDVPFPHVNDSEEIARTAKYHIRRALIRWVGIFAITGIAITGFMRRW</sequence>
<keyword evidence="1" id="KW-1133">Transmembrane helix</keyword>
<organism evidence="3 4">
    <name type="scientific">Aspergillus oryzae</name>
    <name type="common">Yellow koji mold</name>
    <dbReference type="NCBI Taxonomy" id="5062"/>
    <lineage>
        <taxon>Eukaryota</taxon>
        <taxon>Fungi</taxon>
        <taxon>Dikarya</taxon>
        <taxon>Ascomycota</taxon>
        <taxon>Pezizomycotina</taxon>
        <taxon>Eurotiomycetes</taxon>
        <taxon>Eurotiomycetidae</taxon>
        <taxon>Eurotiales</taxon>
        <taxon>Aspergillaceae</taxon>
        <taxon>Aspergillus</taxon>
        <taxon>Aspergillus subgen. Circumdati</taxon>
    </lineage>
</organism>
<dbReference type="eggNOG" id="ENOG502RY15">
    <property type="taxonomic scope" value="Eukaryota"/>
</dbReference>
<dbReference type="EMBL" id="BSYA01000088">
    <property type="protein sequence ID" value="GMG31646.1"/>
    <property type="molecule type" value="Genomic_DNA"/>
</dbReference>
<dbReference type="SUPFAM" id="SSF52540">
    <property type="entry name" value="P-loop containing nucleoside triphosphate hydrolases"/>
    <property type="match status" value="1"/>
</dbReference>
<dbReference type="InterPro" id="IPR027417">
    <property type="entry name" value="P-loop_NTPase"/>
</dbReference>
<dbReference type="Gene3D" id="3.40.50.300">
    <property type="entry name" value="P-loop containing nucleotide triphosphate hydrolases"/>
    <property type="match status" value="1"/>
</dbReference>
<dbReference type="PANTHER" id="PTHR36978:SF3">
    <property type="entry name" value="P-LOOP CONTAINING NUCLEOSIDE TRIPHOSPHATE HYDROLASE PROTEIN"/>
    <property type="match status" value="1"/>
</dbReference>
<proteinExistence type="predicted"/>
<feature type="transmembrane region" description="Helical" evidence="1">
    <location>
        <begin position="248"/>
        <end position="266"/>
    </location>
</feature>
<evidence type="ECO:0000313" key="2">
    <source>
        <dbReference type="EMBL" id="GMG31646.1"/>
    </source>
</evidence>
<dbReference type="EMBL" id="MKZY01000001">
    <property type="protein sequence ID" value="OOO13739.1"/>
    <property type="molecule type" value="Genomic_DNA"/>
</dbReference>
<dbReference type="AlphaFoldDB" id="A0A1S9DXF7"/>
<comment type="caution">
    <text evidence="3">The sequence shown here is derived from an EMBL/GenBank/DDBJ whole genome shotgun (WGS) entry which is preliminary data.</text>
</comment>
<dbReference type="Proteomes" id="UP000190312">
    <property type="component" value="Unassembled WGS sequence"/>
</dbReference>
<dbReference type="VEuPathDB" id="FungiDB:AO090023000071"/>
<reference evidence="3 4" key="1">
    <citation type="submission" date="2016-10" db="EMBL/GenBank/DDBJ databases">
        <title>Genome sequencing of Aspergillus oryzae BCC7051.</title>
        <authorList>
            <person name="Thammarongtham C."/>
            <person name="Vorapreeda T."/>
            <person name="Nookaew I."/>
            <person name="Srisuk T."/>
            <person name="Land M."/>
            <person name="Jeennor S."/>
            <person name="Laoteng K."/>
        </authorList>
    </citation>
    <scope>NUCLEOTIDE SEQUENCE [LARGE SCALE GENOMIC DNA]</scope>
    <source>
        <strain evidence="3 4">BCC7051</strain>
    </source>
</reference>
<keyword evidence="1" id="KW-0472">Membrane</keyword>
<dbReference type="OrthoDB" id="408152at2759"/>
<evidence type="ECO:0000313" key="4">
    <source>
        <dbReference type="Proteomes" id="UP000190312"/>
    </source>
</evidence>
<evidence type="ECO:0000313" key="3">
    <source>
        <dbReference type="EMBL" id="OOO13739.1"/>
    </source>
</evidence>
<name>A0A1S9DXF7_ASPOZ</name>
<reference evidence="2" key="2">
    <citation type="submission" date="2023-04" db="EMBL/GenBank/DDBJ databases">
        <title>Aspergillus oryzae NBRC 4228.</title>
        <authorList>
            <person name="Ichikawa N."/>
            <person name="Sato H."/>
            <person name="Tonouchi N."/>
        </authorList>
    </citation>
    <scope>NUCLEOTIDE SEQUENCE</scope>
    <source>
        <strain evidence="2">NBRC 4228</strain>
    </source>
</reference>
<dbReference type="Pfam" id="PF17784">
    <property type="entry name" value="Sulfotransfer_4"/>
    <property type="match status" value="1"/>
</dbReference>
<protein>
    <submittedName>
        <fullName evidence="2">Unnamed protein product</fullName>
    </submittedName>
</protein>
<gene>
    <name evidence="2" type="ORF">Aory04_000750300</name>
    <name evidence="3" type="ORF">OAory_01023340</name>
</gene>
<dbReference type="InterPro" id="IPR040632">
    <property type="entry name" value="Sulfotransfer_4"/>
</dbReference>
<evidence type="ECO:0000256" key="1">
    <source>
        <dbReference type="SAM" id="Phobius"/>
    </source>
</evidence>
<dbReference type="PANTHER" id="PTHR36978">
    <property type="entry name" value="P-LOOP CONTAINING NUCLEOTIDE TRIPHOSPHATE HYDROLASE"/>
    <property type="match status" value="1"/>
</dbReference>
<accession>A0A1S9DXF7</accession>